<proteinExistence type="predicted"/>
<reference evidence="1 2" key="1">
    <citation type="submission" date="2019-05" db="EMBL/GenBank/DDBJ databases">
        <title>Another draft genome of Portunus trituberculatus and its Hox gene families provides insights of decapod evolution.</title>
        <authorList>
            <person name="Jeong J.-H."/>
            <person name="Song I."/>
            <person name="Kim S."/>
            <person name="Choi T."/>
            <person name="Kim D."/>
            <person name="Ryu S."/>
            <person name="Kim W."/>
        </authorList>
    </citation>
    <scope>NUCLEOTIDE SEQUENCE [LARGE SCALE GENOMIC DNA]</scope>
    <source>
        <tissue evidence="1">Muscle</tissue>
    </source>
</reference>
<gene>
    <name evidence="1" type="ORF">E2C01_054596</name>
</gene>
<dbReference type="EMBL" id="VSRR010017647">
    <property type="protein sequence ID" value="MPC60547.1"/>
    <property type="molecule type" value="Genomic_DNA"/>
</dbReference>
<comment type="caution">
    <text evidence="1">The sequence shown here is derived from an EMBL/GenBank/DDBJ whole genome shotgun (WGS) entry which is preliminary data.</text>
</comment>
<accession>A0A5B7GTM6</accession>
<name>A0A5B7GTM6_PORTR</name>
<sequence>MFCNASLTGWRELVGIPGLEATEHMPNGPHQLFRIEKMIRKLTDPAGIPQNARLLTFLRFLNGTEKT</sequence>
<evidence type="ECO:0000313" key="1">
    <source>
        <dbReference type="EMBL" id="MPC60547.1"/>
    </source>
</evidence>
<dbReference type="Proteomes" id="UP000324222">
    <property type="component" value="Unassembled WGS sequence"/>
</dbReference>
<keyword evidence="2" id="KW-1185">Reference proteome</keyword>
<evidence type="ECO:0000313" key="2">
    <source>
        <dbReference type="Proteomes" id="UP000324222"/>
    </source>
</evidence>
<dbReference type="AlphaFoldDB" id="A0A5B7GTM6"/>
<protein>
    <submittedName>
        <fullName evidence="1">Uncharacterized protein</fullName>
    </submittedName>
</protein>
<organism evidence="1 2">
    <name type="scientific">Portunus trituberculatus</name>
    <name type="common">Swimming crab</name>
    <name type="synonym">Neptunus trituberculatus</name>
    <dbReference type="NCBI Taxonomy" id="210409"/>
    <lineage>
        <taxon>Eukaryota</taxon>
        <taxon>Metazoa</taxon>
        <taxon>Ecdysozoa</taxon>
        <taxon>Arthropoda</taxon>
        <taxon>Crustacea</taxon>
        <taxon>Multicrustacea</taxon>
        <taxon>Malacostraca</taxon>
        <taxon>Eumalacostraca</taxon>
        <taxon>Eucarida</taxon>
        <taxon>Decapoda</taxon>
        <taxon>Pleocyemata</taxon>
        <taxon>Brachyura</taxon>
        <taxon>Eubrachyura</taxon>
        <taxon>Portunoidea</taxon>
        <taxon>Portunidae</taxon>
        <taxon>Portuninae</taxon>
        <taxon>Portunus</taxon>
    </lineage>
</organism>